<dbReference type="Pfam" id="PF07690">
    <property type="entry name" value="MFS_1"/>
    <property type="match status" value="1"/>
</dbReference>
<evidence type="ECO:0000256" key="2">
    <source>
        <dbReference type="ARBA" id="ARBA00022448"/>
    </source>
</evidence>
<evidence type="ECO:0000259" key="7">
    <source>
        <dbReference type="PROSITE" id="PS50850"/>
    </source>
</evidence>
<name>A0ABW9XB97_9SPHN</name>
<feature type="transmembrane region" description="Helical" evidence="6">
    <location>
        <begin position="285"/>
        <end position="308"/>
    </location>
</feature>
<feature type="transmembrane region" description="Helical" evidence="6">
    <location>
        <begin position="196"/>
        <end position="215"/>
    </location>
</feature>
<organism evidence="8 9">
    <name type="scientific">Novosphingobium ovatum</name>
    <dbReference type="NCBI Taxonomy" id="1908523"/>
    <lineage>
        <taxon>Bacteria</taxon>
        <taxon>Pseudomonadati</taxon>
        <taxon>Pseudomonadota</taxon>
        <taxon>Alphaproteobacteria</taxon>
        <taxon>Sphingomonadales</taxon>
        <taxon>Sphingomonadaceae</taxon>
        <taxon>Novosphingobium</taxon>
    </lineage>
</organism>
<dbReference type="InterPro" id="IPR044770">
    <property type="entry name" value="MFS_spinster-like"/>
</dbReference>
<dbReference type="PROSITE" id="PS50850">
    <property type="entry name" value="MFS"/>
    <property type="match status" value="1"/>
</dbReference>
<proteinExistence type="predicted"/>
<evidence type="ECO:0000313" key="8">
    <source>
        <dbReference type="EMBL" id="NBC35815.1"/>
    </source>
</evidence>
<dbReference type="CDD" id="cd17328">
    <property type="entry name" value="MFS_spinster_like"/>
    <property type="match status" value="1"/>
</dbReference>
<dbReference type="Proteomes" id="UP000753724">
    <property type="component" value="Unassembled WGS sequence"/>
</dbReference>
<keyword evidence="2" id="KW-0813">Transport</keyword>
<evidence type="ECO:0000313" key="9">
    <source>
        <dbReference type="Proteomes" id="UP000753724"/>
    </source>
</evidence>
<keyword evidence="4 6" id="KW-1133">Transmembrane helix</keyword>
<evidence type="ECO:0000256" key="5">
    <source>
        <dbReference type="ARBA" id="ARBA00023136"/>
    </source>
</evidence>
<keyword evidence="9" id="KW-1185">Reference proteome</keyword>
<comment type="caution">
    <text evidence="8">The sequence shown here is derived from an EMBL/GenBank/DDBJ whole genome shotgun (WGS) entry which is preliminary data.</text>
</comment>
<feature type="transmembrane region" description="Helical" evidence="6">
    <location>
        <begin position="154"/>
        <end position="176"/>
    </location>
</feature>
<keyword evidence="5 6" id="KW-0472">Membrane</keyword>
<gene>
    <name evidence="8" type="ORF">GTZ99_04510</name>
</gene>
<dbReference type="EMBL" id="JAAAPO010000002">
    <property type="protein sequence ID" value="NBC35815.1"/>
    <property type="molecule type" value="Genomic_DNA"/>
</dbReference>
<feature type="transmembrane region" description="Helical" evidence="6">
    <location>
        <begin position="384"/>
        <end position="408"/>
    </location>
</feature>
<evidence type="ECO:0000256" key="4">
    <source>
        <dbReference type="ARBA" id="ARBA00022989"/>
    </source>
</evidence>
<dbReference type="InterPro" id="IPR020846">
    <property type="entry name" value="MFS_dom"/>
</dbReference>
<dbReference type="PANTHER" id="PTHR23505:SF79">
    <property type="entry name" value="PROTEIN SPINSTER"/>
    <property type="match status" value="1"/>
</dbReference>
<feature type="transmembrane region" description="Helical" evidence="6">
    <location>
        <begin position="346"/>
        <end position="363"/>
    </location>
</feature>
<feature type="transmembrane region" description="Helical" evidence="6">
    <location>
        <begin position="414"/>
        <end position="437"/>
    </location>
</feature>
<dbReference type="Gene3D" id="1.20.1250.20">
    <property type="entry name" value="MFS general substrate transporter like domains"/>
    <property type="match status" value="2"/>
</dbReference>
<keyword evidence="3 6" id="KW-0812">Transmembrane</keyword>
<evidence type="ECO:0000256" key="3">
    <source>
        <dbReference type="ARBA" id="ARBA00022692"/>
    </source>
</evidence>
<dbReference type="PANTHER" id="PTHR23505">
    <property type="entry name" value="SPINSTER"/>
    <property type="match status" value="1"/>
</dbReference>
<evidence type="ECO:0000256" key="6">
    <source>
        <dbReference type="SAM" id="Phobius"/>
    </source>
</evidence>
<feature type="transmembrane region" description="Helical" evidence="6">
    <location>
        <begin position="93"/>
        <end position="115"/>
    </location>
</feature>
<reference evidence="9" key="1">
    <citation type="submission" date="2020-01" db="EMBL/GenBank/DDBJ databases">
        <title>Sphingomonas sp. strain CSW-10.</title>
        <authorList>
            <person name="Chen W.-M."/>
        </authorList>
    </citation>
    <scope>NUCLEOTIDE SEQUENCE [LARGE SCALE GENOMIC DNA]</scope>
    <source>
        <strain evidence="9">FSY-8</strain>
    </source>
</reference>
<feature type="transmembrane region" description="Helical" evidence="6">
    <location>
        <begin position="22"/>
        <end position="39"/>
    </location>
</feature>
<sequence length="447" mass="47066">MSQAHTAEPTAAPETQPTGGFAAWWVAIVLMLANTLAFVDRQALALLVQPIKRDLAISDTAISLLYGLSFTLFYVAVGIPIARLADRTNRRNIIAASVFVWSIATSLCGLARGFASLFAARVMVGAGEGGLTPSAYSLLSDTFPKQRLPLAMGIYQVGIYLGSALALVIGGLISTVIPPSETVLLPVLGALKGGQIVFLLLGLPGLVLALVILTLREPARAGASAGGKVESVPLAQFLGHMRGRWQAYSGIMLGFALMILVGNGTAVWIPAFFERKFGWTTAQVGSLYGPVVFFCGTGGALIGGFVASWLRARWAAHGNLVASLGGLIALVPVTIAFPLMSTASSALALIGLMNFLAGFNYGGGLSSLQELTPNRMRAQVSATYMLVINLIGAALGPTLMALVTDYWFRDPQALPYAISIVSCVASPLAVVMLWLGLRDYRRHQAQG</sequence>
<feature type="domain" description="Major facilitator superfamily (MFS) profile" evidence="7">
    <location>
        <begin position="26"/>
        <end position="441"/>
    </location>
</feature>
<feature type="transmembrane region" description="Helical" evidence="6">
    <location>
        <begin position="60"/>
        <end position="81"/>
    </location>
</feature>
<dbReference type="SUPFAM" id="SSF103473">
    <property type="entry name" value="MFS general substrate transporter"/>
    <property type="match status" value="1"/>
</dbReference>
<dbReference type="InterPro" id="IPR011701">
    <property type="entry name" value="MFS"/>
</dbReference>
<feature type="transmembrane region" description="Helical" evidence="6">
    <location>
        <begin position="320"/>
        <end position="340"/>
    </location>
</feature>
<accession>A0ABW9XB97</accession>
<comment type="subcellular location">
    <subcellularLocation>
        <location evidence="1">Membrane</location>
        <topology evidence="1">Multi-pass membrane protein</topology>
    </subcellularLocation>
</comment>
<dbReference type="InterPro" id="IPR036259">
    <property type="entry name" value="MFS_trans_sf"/>
</dbReference>
<evidence type="ECO:0000256" key="1">
    <source>
        <dbReference type="ARBA" id="ARBA00004141"/>
    </source>
</evidence>
<feature type="transmembrane region" description="Helical" evidence="6">
    <location>
        <begin position="251"/>
        <end position="273"/>
    </location>
</feature>
<protein>
    <submittedName>
        <fullName evidence="8">MFS transporter</fullName>
    </submittedName>
</protein>
<dbReference type="RefSeq" id="WP_161717118.1">
    <property type="nucleotide sequence ID" value="NZ_JAAAPO010000002.1"/>
</dbReference>